<dbReference type="STRING" id="85681.V4RU56"/>
<sequence>MRGDHHNEEVLMDGKREMSSSFSFTADLFGTKKSPPSSSTGIFASILSPPSTAMGRNSSNSEILGSWQEQPAGNQAWNTKQGTPALHTESASCNIPNKDKSYIFKEERAEPCHLSSSLYYGGQDIYSHSLDTRTPASYPLFKKDGEDDDSDNSNGASRGNWWQGSLYY</sequence>
<proteinExistence type="predicted"/>
<dbReference type="PANTHER" id="PTHR33738">
    <property type="entry name" value="EMB|CAB82975.1"/>
    <property type="match status" value="1"/>
</dbReference>
<dbReference type="Gramene" id="ESR38188">
    <property type="protein sequence ID" value="ESR38188"/>
    <property type="gene ID" value="CICLE_v10029407mg"/>
</dbReference>
<dbReference type="InParanoid" id="V4RU56"/>
<feature type="region of interest" description="Disordered" evidence="1">
    <location>
        <begin position="136"/>
        <end position="168"/>
    </location>
</feature>
<keyword evidence="3" id="KW-1185">Reference proteome</keyword>
<feature type="compositionally biased region" description="Polar residues" evidence="1">
    <location>
        <begin position="34"/>
        <end position="59"/>
    </location>
</feature>
<evidence type="ECO:0000256" key="1">
    <source>
        <dbReference type="SAM" id="MobiDB-lite"/>
    </source>
</evidence>
<dbReference type="AlphaFoldDB" id="V4RU56"/>
<name>V4RU56_CITCL</name>
<feature type="region of interest" description="Disordered" evidence="1">
    <location>
        <begin position="32"/>
        <end position="59"/>
    </location>
</feature>
<reference evidence="2 3" key="1">
    <citation type="submission" date="2013-10" db="EMBL/GenBank/DDBJ databases">
        <authorList>
            <consortium name="International Citrus Genome Consortium"/>
            <person name="Jenkins J."/>
            <person name="Schmutz J."/>
            <person name="Prochnik S."/>
            <person name="Rokhsar D."/>
            <person name="Gmitter F."/>
            <person name="Ollitrault P."/>
            <person name="Machado M."/>
            <person name="Talon M."/>
            <person name="Wincker P."/>
            <person name="Jaillon O."/>
            <person name="Morgante M."/>
        </authorList>
    </citation>
    <scope>NUCLEOTIDE SEQUENCE</scope>
    <source>
        <strain evidence="3">cv. Clemenules</strain>
    </source>
</reference>
<dbReference type="FunCoup" id="V4RU56">
    <property type="interactions" value="63"/>
</dbReference>
<evidence type="ECO:0000313" key="3">
    <source>
        <dbReference type="Proteomes" id="UP000030687"/>
    </source>
</evidence>
<evidence type="ECO:0000313" key="2">
    <source>
        <dbReference type="EMBL" id="ESR38188.1"/>
    </source>
</evidence>
<accession>V4RU56</accession>
<organism evidence="2 3">
    <name type="scientific">Citrus clementina</name>
    <name type="common">Clementine</name>
    <name type="synonym">Citrus deliciosa x Citrus sinensis</name>
    <dbReference type="NCBI Taxonomy" id="85681"/>
    <lineage>
        <taxon>Eukaryota</taxon>
        <taxon>Viridiplantae</taxon>
        <taxon>Streptophyta</taxon>
        <taxon>Embryophyta</taxon>
        <taxon>Tracheophyta</taxon>
        <taxon>Spermatophyta</taxon>
        <taxon>Magnoliopsida</taxon>
        <taxon>eudicotyledons</taxon>
        <taxon>Gunneridae</taxon>
        <taxon>Pentapetalae</taxon>
        <taxon>rosids</taxon>
        <taxon>malvids</taxon>
        <taxon>Sapindales</taxon>
        <taxon>Rutaceae</taxon>
        <taxon>Aurantioideae</taxon>
        <taxon>Citrus</taxon>
    </lineage>
</organism>
<dbReference type="Proteomes" id="UP000030687">
    <property type="component" value="Unassembled WGS sequence"/>
</dbReference>
<dbReference type="eggNOG" id="ENOG502S2FB">
    <property type="taxonomic scope" value="Eukaryota"/>
</dbReference>
<dbReference type="OMA" id="EYWQKQS"/>
<dbReference type="EMBL" id="KI536978">
    <property type="protein sequence ID" value="ESR38188.1"/>
    <property type="molecule type" value="Genomic_DNA"/>
</dbReference>
<protein>
    <submittedName>
        <fullName evidence="2">Uncharacterized protein</fullName>
    </submittedName>
</protein>
<dbReference type="PANTHER" id="PTHR33738:SF8">
    <property type="entry name" value="OS05G0454500 PROTEIN"/>
    <property type="match status" value="1"/>
</dbReference>
<gene>
    <name evidence="2" type="ORF">CICLE_v10029407mg</name>
</gene>